<dbReference type="RefSeq" id="WP_087110839.1">
    <property type="nucleotide sequence ID" value="NZ_FUKM01000057.1"/>
</dbReference>
<dbReference type="AlphaFoldDB" id="A0A1R4I419"/>
<feature type="transmembrane region" description="Helical" evidence="1">
    <location>
        <begin position="18"/>
        <end position="35"/>
    </location>
</feature>
<accession>A0A1R4I419</accession>
<evidence type="ECO:0000259" key="2">
    <source>
        <dbReference type="Pfam" id="PF07331"/>
    </source>
</evidence>
<name>A0A1R4I419_9GAMM</name>
<keyword evidence="1" id="KW-0812">Transmembrane</keyword>
<keyword evidence="1" id="KW-1133">Transmembrane helix</keyword>
<proteinExistence type="predicted"/>
<gene>
    <name evidence="3" type="ORF">CZ787_15990</name>
</gene>
<keyword evidence="1" id="KW-0472">Membrane</keyword>
<sequence>MSKALPKLQASCSARSELLMPLLFIGIGGVFLWQSQDMSQLGAIFPVTIAIVVIIAGLLRLAQLVVRGVLSNTERDKGSTPRRALLVVVMTAWALVMPWAGFLLTGLASFVSLMMIAQYEAWTPRRLMGHLLTGVVLVAFFYALFALLLNVPLPLGRWWV</sequence>
<evidence type="ECO:0000313" key="4">
    <source>
        <dbReference type="Proteomes" id="UP000196331"/>
    </source>
</evidence>
<evidence type="ECO:0000256" key="1">
    <source>
        <dbReference type="SAM" id="Phobius"/>
    </source>
</evidence>
<dbReference type="OrthoDB" id="6166151at2"/>
<evidence type="ECO:0000313" key="3">
    <source>
        <dbReference type="EMBL" id="SJN14607.1"/>
    </source>
</evidence>
<feature type="transmembrane region" description="Helical" evidence="1">
    <location>
        <begin position="83"/>
        <end position="116"/>
    </location>
</feature>
<organism evidence="3 4">
    <name type="scientific">Halomonas citrativorans</name>
    <dbReference type="NCBI Taxonomy" id="2742612"/>
    <lineage>
        <taxon>Bacteria</taxon>
        <taxon>Pseudomonadati</taxon>
        <taxon>Pseudomonadota</taxon>
        <taxon>Gammaproteobacteria</taxon>
        <taxon>Oceanospirillales</taxon>
        <taxon>Halomonadaceae</taxon>
        <taxon>Halomonas</taxon>
    </lineage>
</organism>
<comment type="caution">
    <text evidence="3">The sequence shown here is derived from an EMBL/GenBank/DDBJ whole genome shotgun (WGS) entry which is preliminary data.</text>
</comment>
<protein>
    <submittedName>
        <fullName evidence="3">Tricarboxylate transport protein TctB</fullName>
    </submittedName>
</protein>
<dbReference type="EMBL" id="FUKM01000057">
    <property type="protein sequence ID" value="SJN14607.1"/>
    <property type="molecule type" value="Genomic_DNA"/>
</dbReference>
<dbReference type="InterPro" id="IPR009936">
    <property type="entry name" value="DUF1468"/>
</dbReference>
<feature type="domain" description="DUF1468" evidence="2">
    <location>
        <begin position="19"/>
        <end position="154"/>
    </location>
</feature>
<dbReference type="Proteomes" id="UP000196331">
    <property type="component" value="Unassembled WGS sequence"/>
</dbReference>
<reference evidence="3 4" key="1">
    <citation type="submission" date="2017-02" db="EMBL/GenBank/DDBJ databases">
        <authorList>
            <person name="Dridi B."/>
        </authorList>
    </citation>
    <scope>NUCLEOTIDE SEQUENCE [LARGE SCALE GENOMIC DNA]</scope>
    <source>
        <strain evidence="3 4">JB380</strain>
    </source>
</reference>
<dbReference type="Pfam" id="PF07331">
    <property type="entry name" value="TctB"/>
    <property type="match status" value="1"/>
</dbReference>
<feature type="transmembrane region" description="Helical" evidence="1">
    <location>
        <begin position="41"/>
        <end position="62"/>
    </location>
</feature>
<feature type="transmembrane region" description="Helical" evidence="1">
    <location>
        <begin position="128"/>
        <end position="149"/>
    </location>
</feature>